<proteinExistence type="predicted"/>
<dbReference type="PANTHER" id="PTHR47577">
    <property type="entry name" value="THAP DOMAIN-CONTAINING PROTEIN 6"/>
    <property type="match status" value="1"/>
</dbReference>
<feature type="domain" description="Transposable element P transposase-like RNase H C-terminal" evidence="1">
    <location>
        <begin position="55"/>
        <end position="89"/>
    </location>
</feature>
<evidence type="ECO:0000313" key="4">
    <source>
        <dbReference type="Proteomes" id="UP001152795"/>
    </source>
</evidence>
<evidence type="ECO:0000259" key="2">
    <source>
        <dbReference type="Pfam" id="PF22824"/>
    </source>
</evidence>
<name>A0A6S7FRX0_PARCT</name>
<dbReference type="Pfam" id="PF22824">
    <property type="entry name" value="THAP9_C"/>
    <property type="match status" value="1"/>
</dbReference>
<gene>
    <name evidence="3" type="ORF">PACLA_8A036727</name>
</gene>
<reference evidence="3" key="1">
    <citation type="submission" date="2020-04" db="EMBL/GenBank/DDBJ databases">
        <authorList>
            <person name="Alioto T."/>
            <person name="Alioto T."/>
            <person name="Gomez Garrido J."/>
        </authorList>
    </citation>
    <scope>NUCLEOTIDE SEQUENCE</scope>
    <source>
        <strain evidence="3">A484AB</strain>
    </source>
</reference>
<protein>
    <recommendedName>
        <fullName evidence="5">Transposable element P transposase</fullName>
    </recommendedName>
</protein>
<dbReference type="InterPro" id="IPR055035">
    <property type="entry name" value="THAP9_C"/>
</dbReference>
<feature type="domain" description="DNA transposase THAP9 C-terminal" evidence="2">
    <location>
        <begin position="163"/>
        <end position="309"/>
    </location>
</feature>
<dbReference type="Pfam" id="PF21789">
    <property type="entry name" value="TNP-like_RNaseH_C"/>
    <property type="match status" value="1"/>
</dbReference>
<comment type="caution">
    <text evidence="3">The sequence shown here is derived from an EMBL/GenBank/DDBJ whole genome shotgun (WGS) entry which is preliminary data.</text>
</comment>
<dbReference type="InterPro" id="IPR048367">
    <property type="entry name" value="TNP-like_RNaseH_C"/>
</dbReference>
<dbReference type="EMBL" id="CACRXK020000125">
    <property type="protein sequence ID" value="CAB3978556.1"/>
    <property type="molecule type" value="Genomic_DNA"/>
</dbReference>
<evidence type="ECO:0000259" key="1">
    <source>
        <dbReference type="Pfam" id="PF21789"/>
    </source>
</evidence>
<dbReference type="Proteomes" id="UP001152795">
    <property type="component" value="Unassembled WGS sequence"/>
</dbReference>
<organism evidence="3 4">
    <name type="scientific">Paramuricea clavata</name>
    <name type="common">Red gorgonian</name>
    <name type="synonym">Violescent sea-whip</name>
    <dbReference type="NCBI Taxonomy" id="317549"/>
    <lineage>
        <taxon>Eukaryota</taxon>
        <taxon>Metazoa</taxon>
        <taxon>Cnidaria</taxon>
        <taxon>Anthozoa</taxon>
        <taxon>Octocorallia</taxon>
        <taxon>Malacalcyonacea</taxon>
        <taxon>Plexauridae</taxon>
        <taxon>Paramuricea</taxon>
    </lineage>
</organism>
<dbReference type="OrthoDB" id="7312725at2759"/>
<evidence type="ECO:0000313" key="3">
    <source>
        <dbReference type="EMBL" id="CAB3978556.1"/>
    </source>
</evidence>
<dbReference type="AlphaFoldDB" id="A0A6S7FRX0"/>
<keyword evidence="4" id="KW-1185">Reference proteome</keyword>
<evidence type="ECO:0008006" key="5">
    <source>
        <dbReference type="Google" id="ProtNLM"/>
    </source>
</evidence>
<dbReference type="PANTHER" id="PTHR47577:SF2">
    <property type="entry name" value="THAP DOMAIN CONTAINING 9"/>
    <property type="match status" value="1"/>
</dbReference>
<sequence>MQYISTLTDSCGTPMVKTKRKTPFLGFLVAIKSIECLFNELVRNTNVSMAYLLTYKLSQDHLELFFAAIRSSGGWNNNPTATQFMAAYKRLLLRHEDSASGNCTALDATNILHAVKDTTTINHVNADIDVSDITTIRRYDLNVRLEPQQTDHDYVDAPNFNYLSSYKEAAVGYIAGYVVRMVKRSVTCESCIDALVEKDPNNTKFNSLVRQKNHGGLIEASASVYQICQSTEQCVVRMLHSTGGNLPTSSKIVPPISSVVLEEAVKKNAFSSLHDHMFDNSPDNNHLFRLIKCIAKCFLKIRMHHLAKETTAKVRGENIRKIVSKTILFKNQ</sequence>
<accession>A0A6S7FRX0</accession>